<evidence type="ECO:0000256" key="1">
    <source>
        <dbReference type="SAM" id="Phobius"/>
    </source>
</evidence>
<gene>
    <name evidence="2" type="ORF">OG477_14425</name>
</gene>
<accession>A0AAU1HV19</accession>
<keyword evidence="1" id="KW-1133">Transmembrane helix</keyword>
<feature type="transmembrane region" description="Helical" evidence="1">
    <location>
        <begin position="64"/>
        <end position="86"/>
    </location>
</feature>
<feature type="transmembrane region" description="Helical" evidence="1">
    <location>
        <begin position="12"/>
        <end position="36"/>
    </location>
</feature>
<keyword evidence="1" id="KW-0812">Transmembrane</keyword>
<proteinExistence type="predicted"/>
<evidence type="ECO:0000313" key="2">
    <source>
        <dbReference type="EMBL" id="WTP86491.1"/>
    </source>
</evidence>
<name>A0AAU1HV19_9ACTN</name>
<dbReference type="AlphaFoldDB" id="A0AAU1HV19"/>
<organism evidence="2">
    <name type="scientific">Streptomyces sp. NBC_00180</name>
    <dbReference type="NCBI Taxonomy" id="2903632"/>
    <lineage>
        <taxon>Bacteria</taxon>
        <taxon>Bacillati</taxon>
        <taxon>Actinomycetota</taxon>
        <taxon>Actinomycetes</taxon>
        <taxon>Kitasatosporales</taxon>
        <taxon>Streptomycetaceae</taxon>
        <taxon>Streptomyces</taxon>
    </lineage>
</organism>
<sequence>MRTALRALRCHLPPLLVHLLIGVPAALAFVCARWYLAYGHCEYGDLGRRDLDGCTYDQIENSGFALIALILIGSLVLLLLLLFDVLRPLRAGRPLKPHLLTLPAVLIPYAVYVTNGG</sequence>
<dbReference type="EMBL" id="CP108140">
    <property type="protein sequence ID" value="WTP86491.1"/>
    <property type="molecule type" value="Genomic_DNA"/>
</dbReference>
<reference evidence="2" key="1">
    <citation type="submission" date="2022-10" db="EMBL/GenBank/DDBJ databases">
        <title>The complete genomes of actinobacterial strains from the NBC collection.</title>
        <authorList>
            <person name="Joergensen T.S."/>
            <person name="Alvarez Arevalo M."/>
            <person name="Sterndorff E.B."/>
            <person name="Faurdal D."/>
            <person name="Vuksanovic O."/>
            <person name="Mourched A.-S."/>
            <person name="Charusanti P."/>
            <person name="Shaw S."/>
            <person name="Blin K."/>
            <person name="Weber T."/>
        </authorList>
    </citation>
    <scope>NUCLEOTIDE SEQUENCE</scope>
    <source>
        <strain evidence="2">NBC 00180</strain>
    </source>
</reference>
<protein>
    <submittedName>
        <fullName evidence="2">Uncharacterized protein</fullName>
    </submittedName>
</protein>
<keyword evidence="1" id="KW-0472">Membrane</keyword>